<organism evidence="1">
    <name type="scientific">marine sediment metagenome</name>
    <dbReference type="NCBI Taxonomy" id="412755"/>
    <lineage>
        <taxon>unclassified sequences</taxon>
        <taxon>metagenomes</taxon>
        <taxon>ecological metagenomes</taxon>
    </lineage>
</organism>
<evidence type="ECO:0000313" key="1">
    <source>
        <dbReference type="EMBL" id="KKK58375.1"/>
    </source>
</evidence>
<sequence>MRLERRQVDWWMGYDTLMIGDPP</sequence>
<dbReference type="EMBL" id="LAZR01064017">
    <property type="protein sequence ID" value="KKK58375.1"/>
    <property type="molecule type" value="Genomic_DNA"/>
</dbReference>
<proteinExistence type="predicted"/>
<dbReference type="AlphaFoldDB" id="A0A0F8XBS1"/>
<comment type="caution">
    <text evidence="1">The sequence shown here is derived from an EMBL/GenBank/DDBJ whole genome shotgun (WGS) entry which is preliminary data.</text>
</comment>
<gene>
    <name evidence="1" type="ORF">LCGC14_3045090</name>
</gene>
<protein>
    <submittedName>
        <fullName evidence="1">Uncharacterized protein</fullName>
    </submittedName>
</protein>
<reference evidence="1" key="1">
    <citation type="journal article" date="2015" name="Nature">
        <title>Complex archaea that bridge the gap between prokaryotes and eukaryotes.</title>
        <authorList>
            <person name="Spang A."/>
            <person name="Saw J.H."/>
            <person name="Jorgensen S.L."/>
            <person name="Zaremba-Niedzwiedzka K."/>
            <person name="Martijn J."/>
            <person name="Lind A.E."/>
            <person name="van Eijk R."/>
            <person name="Schleper C."/>
            <person name="Guy L."/>
            <person name="Ettema T.J."/>
        </authorList>
    </citation>
    <scope>NUCLEOTIDE SEQUENCE</scope>
</reference>
<feature type="non-terminal residue" evidence="1">
    <location>
        <position position="23"/>
    </location>
</feature>
<name>A0A0F8XBS1_9ZZZZ</name>
<accession>A0A0F8XBS1</accession>